<evidence type="ECO:0000256" key="1">
    <source>
        <dbReference type="ARBA" id="ARBA00001946"/>
    </source>
</evidence>
<dbReference type="InterPro" id="IPR029060">
    <property type="entry name" value="PIN-like_dom_sf"/>
</dbReference>
<dbReference type="InterPro" id="IPR050556">
    <property type="entry name" value="Type_II_TA_system_RNase"/>
</dbReference>
<keyword evidence="3" id="KW-0540">Nuclease</keyword>
<organism evidence="9 10">
    <name type="scientific">candidate division TA06 bacterium</name>
    <dbReference type="NCBI Taxonomy" id="2250710"/>
    <lineage>
        <taxon>Bacteria</taxon>
        <taxon>Bacteria division TA06</taxon>
    </lineage>
</organism>
<dbReference type="GO" id="GO:0046872">
    <property type="term" value="F:metal ion binding"/>
    <property type="evidence" value="ECO:0007669"/>
    <property type="project" value="UniProtKB-KW"/>
</dbReference>
<evidence type="ECO:0000256" key="4">
    <source>
        <dbReference type="ARBA" id="ARBA00022723"/>
    </source>
</evidence>
<evidence type="ECO:0000313" key="10">
    <source>
        <dbReference type="Proteomes" id="UP000736328"/>
    </source>
</evidence>
<comment type="similarity">
    <text evidence="7">Belongs to the PINc/VapC protein family.</text>
</comment>
<dbReference type="PANTHER" id="PTHR33653:SF1">
    <property type="entry name" value="RIBONUCLEASE VAPC2"/>
    <property type="match status" value="1"/>
</dbReference>
<sequence length="135" mass="15326">MKPALVDTDILSLFFRNNHNVVLNFKNYLVRHRKINLSIISYYEILSGLKHRDALKQLDSFLEFAKRNTVIPLTEESVTISSDIYAGLRKLGKPIDDIDILIAGIALSNGLILATNNEDHFKKIEGLSISNWSKK</sequence>
<dbReference type="EMBL" id="JACQXR010000015">
    <property type="protein sequence ID" value="MBI4725901.1"/>
    <property type="molecule type" value="Genomic_DNA"/>
</dbReference>
<dbReference type="InterPro" id="IPR002716">
    <property type="entry name" value="PIN_dom"/>
</dbReference>
<evidence type="ECO:0000256" key="2">
    <source>
        <dbReference type="ARBA" id="ARBA00022649"/>
    </source>
</evidence>
<dbReference type="AlphaFoldDB" id="A0A933MK17"/>
<evidence type="ECO:0000256" key="3">
    <source>
        <dbReference type="ARBA" id="ARBA00022722"/>
    </source>
</evidence>
<feature type="domain" description="PIN" evidence="8">
    <location>
        <begin position="5"/>
        <end position="125"/>
    </location>
</feature>
<dbReference type="GO" id="GO:0016787">
    <property type="term" value="F:hydrolase activity"/>
    <property type="evidence" value="ECO:0007669"/>
    <property type="project" value="UniProtKB-KW"/>
</dbReference>
<evidence type="ECO:0000313" key="9">
    <source>
        <dbReference type="EMBL" id="MBI4725901.1"/>
    </source>
</evidence>
<dbReference type="GO" id="GO:0004518">
    <property type="term" value="F:nuclease activity"/>
    <property type="evidence" value="ECO:0007669"/>
    <property type="project" value="UniProtKB-KW"/>
</dbReference>
<gene>
    <name evidence="9" type="ORF">HY768_01520</name>
</gene>
<protein>
    <submittedName>
        <fullName evidence="9">Type II toxin-antitoxin system VapC family toxin</fullName>
    </submittedName>
</protein>
<evidence type="ECO:0000259" key="8">
    <source>
        <dbReference type="Pfam" id="PF01850"/>
    </source>
</evidence>
<reference evidence="9" key="1">
    <citation type="submission" date="2020-07" db="EMBL/GenBank/DDBJ databases">
        <title>Huge and variable diversity of episymbiotic CPR bacteria and DPANN archaea in groundwater ecosystems.</title>
        <authorList>
            <person name="He C.Y."/>
            <person name="Keren R."/>
            <person name="Whittaker M."/>
            <person name="Farag I.F."/>
            <person name="Doudna J."/>
            <person name="Cate J.H.D."/>
            <person name="Banfield J.F."/>
        </authorList>
    </citation>
    <scope>NUCLEOTIDE SEQUENCE</scope>
    <source>
        <strain evidence="9">NC_groundwater_1520_Pr4_B-0.1um_53_5</strain>
    </source>
</reference>
<dbReference type="Pfam" id="PF01850">
    <property type="entry name" value="PIN"/>
    <property type="match status" value="1"/>
</dbReference>
<comment type="cofactor">
    <cofactor evidence="1">
        <name>Mg(2+)</name>
        <dbReference type="ChEBI" id="CHEBI:18420"/>
    </cofactor>
</comment>
<evidence type="ECO:0000256" key="5">
    <source>
        <dbReference type="ARBA" id="ARBA00022801"/>
    </source>
</evidence>
<evidence type="ECO:0000256" key="7">
    <source>
        <dbReference type="ARBA" id="ARBA00038093"/>
    </source>
</evidence>
<dbReference type="CDD" id="cd18744">
    <property type="entry name" value="PIN_VapC4-5_FitB-like"/>
    <property type="match status" value="1"/>
</dbReference>
<accession>A0A933MK17</accession>
<keyword evidence="5" id="KW-0378">Hydrolase</keyword>
<dbReference type="Gene3D" id="3.40.50.1010">
    <property type="entry name" value="5'-nuclease"/>
    <property type="match status" value="1"/>
</dbReference>
<dbReference type="Proteomes" id="UP000736328">
    <property type="component" value="Unassembled WGS sequence"/>
</dbReference>
<name>A0A933MK17_UNCT6</name>
<keyword evidence="2" id="KW-1277">Toxin-antitoxin system</keyword>
<keyword evidence="4" id="KW-0479">Metal-binding</keyword>
<dbReference type="SUPFAM" id="SSF88723">
    <property type="entry name" value="PIN domain-like"/>
    <property type="match status" value="1"/>
</dbReference>
<keyword evidence="6" id="KW-0460">Magnesium</keyword>
<evidence type="ECO:0000256" key="6">
    <source>
        <dbReference type="ARBA" id="ARBA00022842"/>
    </source>
</evidence>
<comment type="caution">
    <text evidence="9">The sequence shown here is derived from an EMBL/GenBank/DDBJ whole genome shotgun (WGS) entry which is preliminary data.</text>
</comment>
<proteinExistence type="inferred from homology"/>
<dbReference type="PANTHER" id="PTHR33653">
    <property type="entry name" value="RIBONUCLEASE VAPC2"/>
    <property type="match status" value="1"/>
</dbReference>